<dbReference type="AlphaFoldDB" id="A0AAW2P4Y3"/>
<organism evidence="2">
    <name type="scientific">Sesamum calycinum</name>
    <dbReference type="NCBI Taxonomy" id="2727403"/>
    <lineage>
        <taxon>Eukaryota</taxon>
        <taxon>Viridiplantae</taxon>
        <taxon>Streptophyta</taxon>
        <taxon>Embryophyta</taxon>
        <taxon>Tracheophyta</taxon>
        <taxon>Spermatophyta</taxon>
        <taxon>Magnoliopsida</taxon>
        <taxon>eudicotyledons</taxon>
        <taxon>Gunneridae</taxon>
        <taxon>Pentapetalae</taxon>
        <taxon>asterids</taxon>
        <taxon>lamiids</taxon>
        <taxon>Lamiales</taxon>
        <taxon>Pedaliaceae</taxon>
        <taxon>Sesamum</taxon>
    </lineage>
</organism>
<dbReference type="InterPro" id="IPR056714">
    <property type="entry name" value="DUF7812"/>
</dbReference>
<gene>
    <name evidence="2" type="ORF">Scaly_1521900</name>
</gene>
<name>A0AAW2P4Y3_9LAMI</name>
<dbReference type="PANTHER" id="PTHR36786:SF1">
    <property type="entry name" value="2-ISOPROPYLMALATE SYNTHASE"/>
    <property type="match status" value="1"/>
</dbReference>
<dbReference type="PANTHER" id="PTHR36786">
    <property type="entry name" value="2-ISOPROPYLMALATE SYNTHASE"/>
    <property type="match status" value="1"/>
</dbReference>
<sequence length="846" mass="94073">MMGSTKKSTSKKRARSQCSNEDFSDYCRDFRTLFSIIQSPEGLIFQGMKPPVLKNLYHLLIRLSSSAQWSVKYAVGSPEHDLEICDGGIKVTFGDIRELSNVLFKELEERFERLFSIFSRISANKDLGESNFHQALCNAVEIMNLLFRCCMLLLTLLAAKPNLILEIGPIFLRIVRKLSSPNLVENTGTHAFVFEKSVFHECAPADNGCSTSYVEGFTASIQFLEPCNPLLFLKSTMLEVFVDELLVHGQSRGCFKLINSVASINEMIFNPHSAHCDIGIVIEAMCHHFILSFSDKQAFGDFLSRLFCTHAKELKYPFGAPALGVTAAISLLLSPFMVSAPRYMQAHLISLVSEAIDIKILKPDRRLTNCFLSTFEKSVTLYIICMSCLQIDGYSALPMGFTSISSHDIAHPPFEFYISPETKSKVDSLITELENSSNHNQKDSFFRMKSDLVSSSMRFVKECQNLYVLPCQDEILAILSCLVLKASESYDDKAIRPVEGTMLQHVYLLASLLKLMSISLLQAIWCLRHSDDSQSMKNLKYFSSCKEYDMILGTITCFRDLDISLPIQQVLSSAMSSHSMRHKDSKMMFFHFSGLMSLSFVSGLDCLVKACLLTILALLNLFVFEEGDLDALESMVDSYKESSSSGSPVVRLQETVVDQNSSLVVASKFQKIRSLYSSVTENNCNEMETLRSQTLANASQEEPVASLEEETEETCNGETFFKCVLKMDDNISDFDDLVGFVECKQDLYFCFGAVWNAGCVAADVAAAFAVASVDDIEFATSQFLSLTPLAPLGNIFEKQLAGGLKPFDESASKLDTGAANALFSMFKIIFCCSMNSSSAETSDPSA</sequence>
<protein>
    <recommendedName>
        <fullName evidence="1">DUF7812 domain-containing protein</fullName>
    </recommendedName>
</protein>
<reference evidence="2" key="1">
    <citation type="submission" date="2020-06" db="EMBL/GenBank/DDBJ databases">
        <authorList>
            <person name="Li T."/>
            <person name="Hu X."/>
            <person name="Zhang T."/>
            <person name="Song X."/>
            <person name="Zhang H."/>
            <person name="Dai N."/>
            <person name="Sheng W."/>
            <person name="Hou X."/>
            <person name="Wei L."/>
        </authorList>
    </citation>
    <scope>NUCLEOTIDE SEQUENCE</scope>
    <source>
        <strain evidence="2">KEN8</strain>
        <tissue evidence="2">Leaf</tissue>
    </source>
</reference>
<evidence type="ECO:0000313" key="2">
    <source>
        <dbReference type="EMBL" id="KAL0351332.1"/>
    </source>
</evidence>
<accession>A0AAW2P4Y3</accession>
<dbReference type="Pfam" id="PF25104">
    <property type="entry name" value="DUF7812"/>
    <property type="match status" value="1"/>
</dbReference>
<comment type="caution">
    <text evidence="2">The sequence shown here is derived from an EMBL/GenBank/DDBJ whole genome shotgun (WGS) entry which is preliminary data.</text>
</comment>
<reference evidence="2" key="2">
    <citation type="journal article" date="2024" name="Plant">
        <title>Genomic evolution and insights into agronomic trait innovations of Sesamum species.</title>
        <authorList>
            <person name="Miao H."/>
            <person name="Wang L."/>
            <person name="Qu L."/>
            <person name="Liu H."/>
            <person name="Sun Y."/>
            <person name="Le M."/>
            <person name="Wang Q."/>
            <person name="Wei S."/>
            <person name="Zheng Y."/>
            <person name="Lin W."/>
            <person name="Duan Y."/>
            <person name="Cao H."/>
            <person name="Xiong S."/>
            <person name="Wang X."/>
            <person name="Wei L."/>
            <person name="Li C."/>
            <person name="Ma Q."/>
            <person name="Ju M."/>
            <person name="Zhao R."/>
            <person name="Li G."/>
            <person name="Mu C."/>
            <person name="Tian Q."/>
            <person name="Mei H."/>
            <person name="Zhang T."/>
            <person name="Gao T."/>
            <person name="Zhang H."/>
        </authorList>
    </citation>
    <scope>NUCLEOTIDE SEQUENCE</scope>
    <source>
        <strain evidence="2">KEN8</strain>
    </source>
</reference>
<dbReference type="EMBL" id="JACGWM010000009">
    <property type="protein sequence ID" value="KAL0351332.1"/>
    <property type="molecule type" value="Genomic_DNA"/>
</dbReference>
<proteinExistence type="predicted"/>
<feature type="domain" description="DUF7812" evidence="1">
    <location>
        <begin position="145"/>
        <end position="632"/>
    </location>
</feature>
<evidence type="ECO:0000259" key="1">
    <source>
        <dbReference type="Pfam" id="PF25104"/>
    </source>
</evidence>